<feature type="region of interest" description="Disordered" evidence="1">
    <location>
        <begin position="240"/>
        <end position="293"/>
    </location>
</feature>
<dbReference type="EMBL" id="SJPQ01000003">
    <property type="protein sequence ID" value="TWT87723.1"/>
    <property type="molecule type" value="Genomic_DNA"/>
</dbReference>
<accession>A0A5C5ZMQ2</accession>
<evidence type="ECO:0000313" key="4">
    <source>
        <dbReference type="Proteomes" id="UP000315440"/>
    </source>
</evidence>
<reference evidence="3 4" key="1">
    <citation type="submission" date="2019-02" db="EMBL/GenBank/DDBJ databases">
        <title>Deep-cultivation of Planctomycetes and their phenomic and genomic characterization uncovers novel biology.</title>
        <authorList>
            <person name="Wiegand S."/>
            <person name="Jogler M."/>
            <person name="Boedeker C."/>
            <person name="Pinto D."/>
            <person name="Vollmers J."/>
            <person name="Rivas-Marin E."/>
            <person name="Kohn T."/>
            <person name="Peeters S.H."/>
            <person name="Heuer A."/>
            <person name="Rast P."/>
            <person name="Oberbeckmann S."/>
            <person name="Bunk B."/>
            <person name="Jeske O."/>
            <person name="Meyerdierks A."/>
            <person name="Storesund J.E."/>
            <person name="Kallscheuer N."/>
            <person name="Luecker S."/>
            <person name="Lage O.M."/>
            <person name="Pohl T."/>
            <person name="Merkel B.J."/>
            <person name="Hornburger P."/>
            <person name="Mueller R.-W."/>
            <person name="Bruemmer F."/>
            <person name="Labrenz M."/>
            <person name="Spormann A.M."/>
            <person name="Op Den Camp H."/>
            <person name="Overmann J."/>
            <person name="Amann R."/>
            <person name="Jetten M.S.M."/>
            <person name="Mascher T."/>
            <person name="Medema M.H."/>
            <person name="Devos D.P."/>
            <person name="Kaster A.-K."/>
            <person name="Ovreas L."/>
            <person name="Rohde M."/>
            <person name="Galperin M.Y."/>
            <person name="Jogler C."/>
        </authorList>
    </citation>
    <scope>NUCLEOTIDE SEQUENCE [LARGE SCALE GENOMIC DNA]</scope>
    <source>
        <strain evidence="3 4">Mal64</strain>
    </source>
</reference>
<organism evidence="3 4">
    <name type="scientific">Pseudobythopirellula maris</name>
    <dbReference type="NCBI Taxonomy" id="2527991"/>
    <lineage>
        <taxon>Bacteria</taxon>
        <taxon>Pseudomonadati</taxon>
        <taxon>Planctomycetota</taxon>
        <taxon>Planctomycetia</taxon>
        <taxon>Pirellulales</taxon>
        <taxon>Lacipirellulaceae</taxon>
        <taxon>Pseudobythopirellula</taxon>
    </lineage>
</organism>
<feature type="signal peptide" evidence="2">
    <location>
        <begin position="1"/>
        <end position="29"/>
    </location>
</feature>
<evidence type="ECO:0000313" key="3">
    <source>
        <dbReference type="EMBL" id="TWT87723.1"/>
    </source>
</evidence>
<proteinExistence type="predicted"/>
<keyword evidence="2" id="KW-0732">Signal</keyword>
<evidence type="ECO:0008006" key="5">
    <source>
        <dbReference type="Google" id="ProtNLM"/>
    </source>
</evidence>
<dbReference type="AlphaFoldDB" id="A0A5C5ZMQ2"/>
<sequence precursor="true">MTTVRLFRILASGRARVAGKAMMAMLAFAALSRPLSAQTNDRHWLHAGVIPPGAIGSQRLLRGGPLSVYKQPGPTQPVELRLPSGAAASDMAPGGGFSSPHAERLLVGLTIGPVYRFKVSGVPNYPDVEVYPSVELIDHLSPPPGKELEFPVPVELTSEELQMAARGAFVTRVIYVEDPTTALPVEQSEEQAWFEARPGDDPLVLADQLGRPIAILRIGSRAPVGANPAFGFHAPPVQHYSRSASGESETPYESYYGYPASEGPVVDSDDFDTSYQGLPPAPEPAEPAPVWTY</sequence>
<feature type="chain" id="PRO_5022676760" description="DUF4384 domain-containing protein" evidence="2">
    <location>
        <begin position="30"/>
        <end position="293"/>
    </location>
</feature>
<keyword evidence="4" id="KW-1185">Reference proteome</keyword>
<gene>
    <name evidence="3" type="ORF">Mal64_32660</name>
</gene>
<dbReference type="Proteomes" id="UP000315440">
    <property type="component" value="Unassembled WGS sequence"/>
</dbReference>
<name>A0A5C5ZMQ2_9BACT</name>
<evidence type="ECO:0000256" key="1">
    <source>
        <dbReference type="SAM" id="MobiDB-lite"/>
    </source>
</evidence>
<protein>
    <recommendedName>
        <fullName evidence="5">DUF4384 domain-containing protein</fullName>
    </recommendedName>
</protein>
<comment type="caution">
    <text evidence="3">The sequence shown here is derived from an EMBL/GenBank/DDBJ whole genome shotgun (WGS) entry which is preliminary data.</text>
</comment>
<evidence type="ECO:0000256" key="2">
    <source>
        <dbReference type="SAM" id="SignalP"/>
    </source>
</evidence>